<evidence type="ECO:0000313" key="2">
    <source>
        <dbReference type="EMBL" id="QTA86771.1"/>
    </source>
</evidence>
<accession>A0A975GMC7</accession>
<protein>
    <submittedName>
        <fullName evidence="2">Uncharacterized protein</fullName>
    </submittedName>
</protein>
<evidence type="ECO:0000313" key="3">
    <source>
        <dbReference type="Proteomes" id="UP000663722"/>
    </source>
</evidence>
<evidence type="ECO:0000256" key="1">
    <source>
        <dbReference type="SAM" id="MobiDB-lite"/>
    </source>
</evidence>
<feature type="region of interest" description="Disordered" evidence="1">
    <location>
        <begin position="20"/>
        <end position="39"/>
    </location>
</feature>
<dbReference type="KEGG" id="dmm:dnm_027950"/>
<sequence>MLELMLFLCKSPVVCKTAADRKFPSQGKSGSDVSDFSIC</sequence>
<feature type="compositionally biased region" description="Polar residues" evidence="1">
    <location>
        <begin position="26"/>
        <end position="39"/>
    </location>
</feature>
<gene>
    <name evidence="2" type="ORF">dnm_027950</name>
</gene>
<keyword evidence="3" id="KW-1185">Reference proteome</keyword>
<name>A0A975GMC7_9BACT</name>
<dbReference type="EMBL" id="CP061800">
    <property type="protein sequence ID" value="QTA86771.1"/>
    <property type="molecule type" value="Genomic_DNA"/>
</dbReference>
<dbReference type="AlphaFoldDB" id="A0A975GMC7"/>
<dbReference type="Proteomes" id="UP000663722">
    <property type="component" value="Chromosome"/>
</dbReference>
<organism evidence="2 3">
    <name type="scientific">Desulfonema magnum</name>
    <dbReference type="NCBI Taxonomy" id="45655"/>
    <lineage>
        <taxon>Bacteria</taxon>
        <taxon>Pseudomonadati</taxon>
        <taxon>Thermodesulfobacteriota</taxon>
        <taxon>Desulfobacteria</taxon>
        <taxon>Desulfobacterales</taxon>
        <taxon>Desulfococcaceae</taxon>
        <taxon>Desulfonema</taxon>
    </lineage>
</organism>
<proteinExistence type="predicted"/>
<reference evidence="2" key="1">
    <citation type="journal article" date="2021" name="Microb. Physiol.">
        <title>Proteogenomic Insights into the Physiology of Marine, Sulfate-Reducing, Filamentous Desulfonema limicola and Desulfonema magnum.</title>
        <authorList>
            <person name="Schnaars V."/>
            <person name="Wohlbrand L."/>
            <person name="Scheve S."/>
            <person name="Hinrichs C."/>
            <person name="Reinhardt R."/>
            <person name="Rabus R."/>
        </authorList>
    </citation>
    <scope>NUCLEOTIDE SEQUENCE</scope>
    <source>
        <strain evidence="2">4be13</strain>
    </source>
</reference>